<dbReference type="EMBL" id="JASPKZ010009820">
    <property type="protein sequence ID" value="KAJ9575778.1"/>
    <property type="molecule type" value="Genomic_DNA"/>
</dbReference>
<name>A0AAD7Z893_DIPPU</name>
<evidence type="ECO:0000313" key="1">
    <source>
        <dbReference type="EMBL" id="KAJ9575778.1"/>
    </source>
</evidence>
<sequence>SINNLQLCMVYFYCSVDNLIKVTSDIEFLFNLRDNKIYRSIPQLRILNRLAILFLATQHLSFRLLVNHRLSGDP</sequence>
<evidence type="ECO:0000313" key="2">
    <source>
        <dbReference type="Proteomes" id="UP001233999"/>
    </source>
</evidence>
<feature type="non-terminal residue" evidence="1">
    <location>
        <position position="1"/>
    </location>
</feature>
<dbReference type="Proteomes" id="UP001233999">
    <property type="component" value="Unassembled WGS sequence"/>
</dbReference>
<dbReference type="AlphaFoldDB" id="A0AAD7Z893"/>
<accession>A0AAD7Z893</accession>
<reference evidence="1" key="2">
    <citation type="submission" date="2023-05" db="EMBL/GenBank/DDBJ databases">
        <authorList>
            <person name="Fouks B."/>
        </authorList>
    </citation>
    <scope>NUCLEOTIDE SEQUENCE</scope>
    <source>
        <strain evidence="1">Stay&amp;Tobe</strain>
        <tissue evidence="1">Testes</tissue>
    </source>
</reference>
<proteinExistence type="predicted"/>
<feature type="non-terminal residue" evidence="1">
    <location>
        <position position="74"/>
    </location>
</feature>
<protein>
    <submittedName>
        <fullName evidence="1">Uncharacterized protein</fullName>
    </submittedName>
</protein>
<comment type="caution">
    <text evidence="1">The sequence shown here is derived from an EMBL/GenBank/DDBJ whole genome shotgun (WGS) entry which is preliminary data.</text>
</comment>
<organism evidence="1 2">
    <name type="scientific">Diploptera punctata</name>
    <name type="common">Pacific beetle cockroach</name>
    <dbReference type="NCBI Taxonomy" id="6984"/>
    <lineage>
        <taxon>Eukaryota</taxon>
        <taxon>Metazoa</taxon>
        <taxon>Ecdysozoa</taxon>
        <taxon>Arthropoda</taxon>
        <taxon>Hexapoda</taxon>
        <taxon>Insecta</taxon>
        <taxon>Pterygota</taxon>
        <taxon>Neoptera</taxon>
        <taxon>Polyneoptera</taxon>
        <taxon>Dictyoptera</taxon>
        <taxon>Blattodea</taxon>
        <taxon>Blaberoidea</taxon>
        <taxon>Blaberidae</taxon>
        <taxon>Diplopterinae</taxon>
        <taxon>Diploptera</taxon>
    </lineage>
</organism>
<reference evidence="1" key="1">
    <citation type="journal article" date="2023" name="IScience">
        <title>Live-bearing cockroach genome reveals convergent evolutionary mechanisms linked to viviparity in insects and beyond.</title>
        <authorList>
            <person name="Fouks B."/>
            <person name="Harrison M.C."/>
            <person name="Mikhailova A.A."/>
            <person name="Marchal E."/>
            <person name="English S."/>
            <person name="Carruthers M."/>
            <person name="Jennings E.C."/>
            <person name="Chiamaka E.L."/>
            <person name="Frigard R.A."/>
            <person name="Pippel M."/>
            <person name="Attardo G.M."/>
            <person name="Benoit J.B."/>
            <person name="Bornberg-Bauer E."/>
            <person name="Tobe S.S."/>
        </authorList>
    </citation>
    <scope>NUCLEOTIDE SEQUENCE</scope>
    <source>
        <strain evidence="1">Stay&amp;Tobe</strain>
    </source>
</reference>
<keyword evidence="2" id="KW-1185">Reference proteome</keyword>
<gene>
    <name evidence="1" type="ORF">L9F63_007319</name>
</gene>